<evidence type="ECO:0000256" key="3">
    <source>
        <dbReference type="ARBA" id="ARBA00022722"/>
    </source>
</evidence>
<dbReference type="GO" id="GO:0003676">
    <property type="term" value="F:nucleic acid binding"/>
    <property type="evidence" value="ECO:0007669"/>
    <property type="project" value="InterPro"/>
</dbReference>
<dbReference type="SUPFAM" id="SSF53098">
    <property type="entry name" value="Ribonuclease H-like"/>
    <property type="match status" value="1"/>
</dbReference>
<evidence type="ECO:0000259" key="7">
    <source>
        <dbReference type="SMART" id="SM00479"/>
    </source>
</evidence>
<dbReference type="SMART" id="SM00479">
    <property type="entry name" value="EXOIII"/>
    <property type="match status" value="1"/>
</dbReference>
<keyword evidence="6" id="KW-0539">Nucleus</keyword>
<evidence type="ECO:0000256" key="1">
    <source>
        <dbReference type="ARBA" id="ARBA00004123"/>
    </source>
</evidence>
<dbReference type="STRING" id="745531.A0A0C3NZ33"/>
<proteinExistence type="inferred from homology"/>
<dbReference type="HOGENOM" id="CLU_022453_5_4_1"/>
<feature type="domain" description="Exonuclease" evidence="7">
    <location>
        <begin position="230"/>
        <end position="401"/>
    </location>
</feature>
<comment type="similarity">
    <text evidence="2">Belongs to the REXO1/REXO3 family.</text>
</comment>
<gene>
    <name evidence="8" type="ORF">PHLGIDRAFT_11157</name>
</gene>
<dbReference type="OrthoDB" id="8191639at2759"/>
<dbReference type="AlphaFoldDB" id="A0A0C3NZ33"/>
<dbReference type="InterPro" id="IPR034922">
    <property type="entry name" value="REX1-like_exo"/>
</dbReference>
<dbReference type="GO" id="GO:0004527">
    <property type="term" value="F:exonuclease activity"/>
    <property type="evidence" value="ECO:0007669"/>
    <property type="project" value="UniProtKB-KW"/>
</dbReference>
<dbReference type="EMBL" id="KN840452">
    <property type="protein sequence ID" value="KIP10709.1"/>
    <property type="molecule type" value="Genomic_DNA"/>
</dbReference>
<evidence type="ECO:0000313" key="8">
    <source>
        <dbReference type="EMBL" id="KIP10709.1"/>
    </source>
</evidence>
<keyword evidence="9" id="KW-1185">Reference proteome</keyword>
<dbReference type="CDD" id="cd06145">
    <property type="entry name" value="REX1_like"/>
    <property type="match status" value="1"/>
</dbReference>
<dbReference type="FunFam" id="3.30.420.10:FF:000031">
    <property type="entry name" value="RNA exonuclease 1"/>
    <property type="match status" value="1"/>
</dbReference>
<evidence type="ECO:0000256" key="2">
    <source>
        <dbReference type="ARBA" id="ARBA00006357"/>
    </source>
</evidence>
<dbReference type="Proteomes" id="UP000053257">
    <property type="component" value="Unassembled WGS sequence"/>
</dbReference>
<reference evidence="8 9" key="1">
    <citation type="journal article" date="2014" name="PLoS Genet.">
        <title>Analysis of the Phlebiopsis gigantea genome, transcriptome and secretome provides insight into its pioneer colonization strategies of wood.</title>
        <authorList>
            <person name="Hori C."/>
            <person name="Ishida T."/>
            <person name="Igarashi K."/>
            <person name="Samejima M."/>
            <person name="Suzuki H."/>
            <person name="Master E."/>
            <person name="Ferreira P."/>
            <person name="Ruiz-Duenas F.J."/>
            <person name="Held B."/>
            <person name="Canessa P."/>
            <person name="Larrondo L.F."/>
            <person name="Schmoll M."/>
            <person name="Druzhinina I.S."/>
            <person name="Kubicek C.P."/>
            <person name="Gaskell J.A."/>
            <person name="Kersten P."/>
            <person name="St John F."/>
            <person name="Glasner J."/>
            <person name="Sabat G."/>
            <person name="Splinter BonDurant S."/>
            <person name="Syed K."/>
            <person name="Yadav J."/>
            <person name="Mgbeahuruike A.C."/>
            <person name="Kovalchuk A."/>
            <person name="Asiegbu F.O."/>
            <person name="Lackner G."/>
            <person name="Hoffmeister D."/>
            <person name="Rencoret J."/>
            <person name="Gutierrez A."/>
            <person name="Sun H."/>
            <person name="Lindquist E."/>
            <person name="Barry K."/>
            <person name="Riley R."/>
            <person name="Grigoriev I.V."/>
            <person name="Henrissat B."/>
            <person name="Kues U."/>
            <person name="Berka R.M."/>
            <person name="Martinez A.T."/>
            <person name="Covert S.F."/>
            <person name="Blanchette R.A."/>
            <person name="Cullen D."/>
        </authorList>
    </citation>
    <scope>NUCLEOTIDE SEQUENCE [LARGE SCALE GENOMIC DNA]</scope>
    <source>
        <strain evidence="8 9">11061_1 CR5-6</strain>
    </source>
</reference>
<dbReference type="InterPro" id="IPR012337">
    <property type="entry name" value="RNaseH-like_sf"/>
</dbReference>
<comment type="subcellular location">
    <subcellularLocation>
        <location evidence="1">Nucleus</location>
    </subcellularLocation>
</comment>
<evidence type="ECO:0000256" key="4">
    <source>
        <dbReference type="ARBA" id="ARBA00022801"/>
    </source>
</evidence>
<protein>
    <recommendedName>
        <fullName evidence="7">Exonuclease domain-containing protein</fullName>
    </recommendedName>
</protein>
<dbReference type="InterPro" id="IPR013520">
    <property type="entry name" value="Ribonucl_H"/>
</dbReference>
<evidence type="ECO:0000256" key="6">
    <source>
        <dbReference type="ARBA" id="ARBA00023242"/>
    </source>
</evidence>
<accession>A0A0C3NZ33</accession>
<keyword evidence="4" id="KW-0378">Hydrolase</keyword>
<dbReference type="PANTHER" id="PTHR12801:SF115">
    <property type="entry name" value="FI18136P1-RELATED"/>
    <property type="match status" value="1"/>
</dbReference>
<dbReference type="GO" id="GO:0005634">
    <property type="term" value="C:nucleus"/>
    <property type="evidence" value="ECO:0007669"/>
    <property type="project" value="UniProtKB-SubCell"/>
</dbReference>
<sequence length="417" mass="46873">MALCLENHLVRCSALDGAPVLHINAAMSTVALPVRQTMLKSLWEHFKVLYQDISPKYPTLAAEHALTQEEETYSKSTKLTYRHAVISTIASIKRRPSPDNINHPSVGTEGQIAKREEDRKKLQALKITVEQLEPYALTQDEMKQWGYIVDIPAGPGGDRPSEEGSIMKCERCNQQFKVKRREEADETTDEEPCTRGHHVFYESNPEDLHKRHAFSHTRPPTSEADDTALDIIALDCEMIYSTGGMRVARVSVVDSMGKEIFDEIIRMDDGVEVIDFNTRFSGITEENYSQAVLQLAAIRKSLDAYINSNTLIIGHALDNDLKTLRMIHHRCVDTAIIFPHRAGAPYRRALRDLAVIEFQRRVKEHLGKVIQTGGGTVGHSSVEDSVATLDLVRWRILNGPKPRPKPAPIPEDDILSI</sequence>
<keyword evidence="3" id="KW-0540">Nuclease</keyword>
<name>A0A0C3NZ33_PHLG1</name>
<dbReference type="GO" id="GO:0010629">
    <property type="term" value="P:negative regulation of gene expression"/>
    <property type="evidence" value="ECO:0007669"/>
    <property type="project" value="UniProtKB-ARBA"/>
</dbReference>
<dbReference type="InterPro" id="IPR036397">
    <property type="entry name" value="RNaseH_sf"/>
</dbReference>
<keyword evidence="5" id="KW-0269">Exonuclease</keyword>
<organism evidence="8 9">
    <name type="scientific">Phlebiopsis gigantea (strain 11061_1 CR5-6)</name>
    <name type="common">White-rot fungus</name>
    <name type="synonym">Peniophora gigantea</name>
    <dbReference type="NCBI Taxonomy" id="745531"/>
    <lineage>
        <taxon>Eukaryota</taxon>
        <taxon>Fungi</taxon>
        <taxon>Dikarya</taxon>
        <taxon>Basidiomycota</taxon>
        <taxon>Agaricomycotina</taxon>
        <taxon>Agaricomycetes</taxon>
        <taxon>Polyporales</taxon>
        <taxon>Phanerochaetaceae</taxon>
        <taxon>Phlebiopsis</taxon>
    </lineage>
</organism>
<dbReference type="InterPro" id="IPR047021">
    <property type="entry name" value="REXO1/3/4-like"/>
</dbReference>
<evidence type="ECO:0000256" key="5">
    <source>
        <dbReference type="ARBA" id="ARBA00022839"/>
    </source>
</evidence>
<dbReference type="Gene3D" id="3.30.420.10">
    <property type="entry name" value="Ribonuclease H-like superfamily/Ribonuclease H"/>
    <property type="match status" value="1"/>
</dbReference>
<evidence type="ECO:0000313" key="9">
    <source>
        <dbReference type="Proteomes" id="UP000053257"/>
    </source>
</evidence>
<dbReference type="PANTHER" id="PTHR12801">
    <property type="entry name" value="RNA EXONUCLEASE REXO1 / RECO3 FAMILY MEMBER-RELATED"/>
    <property type="match status" value="1"/>
</dbReference>